<protein>
    <submittedName>
        <fullName evidence="1">Uncharacterized protein</fullName>
    </submittedName>
</protein>
<dbReference type="Proteomes" id="UP000199417">
    <property type="component" value="Unassembled WGS sequence"/>
</dbReference>
<dbReference type="EMBL" id="FNAB01000020">
    <property type="protein sequence ID" value="SDE53916.1"/>
    <property type="molecule type" value="Genomic_DNA"/>
</dbReference>
<gene>
    <name evidence="1" type="ORF">SAMN05444580_12049</name>
</gene>
<sequence length="34" mass="3252">MITNLVNLVLGTVGGSSAGSSGYTVPPGTLPFGS</sequence>
<organism evidence="1 2">
    <name type="scientific">Rhodococcus tukisamuensis</name>
    <dbReference type="NCBI Taxonomy" id="168276"/>
    <lineage>
        <taxon>Bacteria</taxon>
        <taxon>Bacillati</taxon>
        <taxon>Actinomycetota</taxon>
        <taxon>Actinomycetes</taxon>
        <taxon>Mycobacteriales</taxon>
        <taxon>Nocardiaceae</taxon>
        <taxon>Rhodococcus</taxon>
    </lineage>
</organism>
<name>A0A1G7DRW5_9NOCA</name>
<proteinExistence type="predicted"/>
<keyword evidence="2" id="KW-1185">Reference proteome</keyword>
<reference evidence="1 2" key="1">
    <citation type="submission" date="2016-10" db="EMBL/GenBank/DDBJ databases">
        <authorList>
            <person name="de Groot N.N."/>
        </authorList>
    </citation>
    <scope>NUCLEOTIDE SEQUENCE [LARGE SCALE GENOMIC DNA]</scope>
    <source>
        <strain evidence="1 2">JCM 11308</strain>
    </source>
</reference>
<evidence type="ECO:0000313" key="1">
    <source>
        <dbReference type="EMBL" id="SDE53916.1"/>
    </source>
</evidence>
<accession>A0A1G7DRW5</accession>
<evidence type="ECO:0000313" key="2">
    <source>
        <dbReference type="Proteomes" id="UP000199417"/>
    </source>
</evidence>
<dbReference type="AlphaFoldDB" id="A0A1G7DRW5"/>